<evidence type="ECO:0008006" key="4">
    <source>
        <dbReference type="Google" id="ProtNLM"/>
    </source>
</evidence>
<dbReference type="Gene3D" id="3.30.470.20">
    <property type="entry name" value="ATP-grasp fold, B domain"/>
    <property type="match status" value="1"/>
</dbReference>
<dbReference type="Proteomes" id="UP001168821">
    <property type="component" value="Unassembled WGS sequence"/>
</dbReference>
<dbReference type="EMBL" id="JALNTZ010000006">
    <property type="protein sequence ID" value="KAJ3647620.1"/>
    <property type="molecule type" value="Genomic_DNA"/>
</dbReference>
<dbReference type="InterPro" id="IPR004344">
    <property type="entry name" value="TTL/TTLL_fam"/>
</dbReference>
<gene>
    <name evidence="2" type="ORF">Zmor_019487</name>
</gene>
<keyword evidence="1" id="KW-0812">Transmembrane</keyword>
<name>A0AA38I0K7_9CUCU</name>
<comment type="caution">
    <text evidence="2">The sequence shown here is derived from an EMBL/GenBank/DDBJ whole genome shotgun (WGS) entry which is preliminary data.</text>
</comment>
<keyword evidence="3" id="KW-1185">Reference proteome</keyword>
<proteinExistence type="predicted"/>
<accession>A0AA38I0K7</accession>
<dbReference type="Pfam" id="PF03133">
    <property type="entry name" value="TTL"/>
    <property type="match status" value="1"/>
</dbReference>
<dbReference type="PROSITE" id="PS51221">
    <property type="entry name" value="TTL"/>
    <property type="match status" value="1"/>
</dbReference>
<evidence type="ECO:0000313" key="3">
    <source>
        <dbReference type="Proteomes" id="UP001168821"/>
    </source>
</evidence>
<dbReference type="AlphaFoldDB" id="A0AA38I0K7"/>
<dbReference type="PANTHER" id="PTHR47113:SF1">
    <property type="entry name" value="LD09343P"/>
    <property type="match status" value="1"/>
</dbReference>
<feature type="transmembrane region" description="Helical" evidence="1">
    <location>
        <begin position="29"/>
        <end position="49"/>
    </location>
</feature>
<reference evidence="2" key="1">
    <citation type="journal article" date="2023" name="G3 (Bethesda)">
        <title>Whole genome assemblies of Zophobas morio and Tenebrio molitor.</title>
        <authorList>
            <person name="Kaur S."/>
            <person name="Stinson S.A."/>
            <person name="diCenzo G.C."/>
        </authorList>
    </citation>
    <scope>NUCLEOTIDE SEQUENCE</scope>
    <source>
        <strain evidence="2">QUZm001</strain>
    </source>
</reference>
<dbReference type="InterPro" id="IPR053317">
    <property type="entry name" value="Tubulin_polyglutamylase"/>
</dbReference>
<organism evidence="2 3">
    <name type="scientific">Zophobas morio</name>
    <dbReference type="NCBI Taxonomy" id="2755281"/>
    <lineage>
        <taxon>Eukaryota</taxon>
        <taxon>Metazoa</taxon>
        <taxon>Ecdysozoa</taxon>
        <taxon>Arthropoda</taxon>
        <taxon>Hexapoda</taxon>
        <taxon>Insecta</taxon>
        <taxon>Pterygota</taxon>
        <taxon>Neoptera</taxon>
        <taxon>Endopterygota</taxon>
        <taxon>Coleoptera</taxon>
        <taxon>Polyphaga</taxon>
        <taxon>Cucujiformia</taxon>
        <taxon>Tenebrionidae</taxon>
        <taxon>Zophobas</taxon>
    </lineage>
</organism>
<evidence type="ECO:0000313" key="2">
    <source>
        <dbReference type="EMBL" id="KAJ3647620.1"/>
    </source>
</evidence>
<evidence type="ECO:0000256" key="1">
    <source>
        <dbReference type="SAM" id="Phobius"/>
    </source>
</evidence>
<dbReference type="SUPFAM" id="SSF56059">
    <property type="entry name" value="Glutathione synthetase ATP-binding domain-like"/>
    <property type="match status" value="1"/>
</dbReference>
<sequence>MSENPKPQKEEQPERPTTVQTFVSQYEKYYGLSVLIAVVSIITILIIAADECRTCFNKLEEAQGINGEGLKTYWVYGRNVESGYLRHVFKILDSLGYKNEPNSTNWDLLWAHDYPFRKLYPVLSNLRPHQRVNHFPGCGYITNKVDLAVSKLKYIPPAFRLPEDKEEFLRYATTHPSASFVQKNNDHRNIKVKNVSDIELDSEGTFVQEFVDRPLLVSGHKFDIGIYTIITSLDPLRVYIYNGDALLRFCPVKYYPFDPQNLDKYVVGDDYLPIWQIPALDYYYNDLGFGMRESLNAFLRSKGQNPQKMWDQIEDAIRTLALAKEPRIVDVVNKFKSKHNFFEMMRIDFVVDEDLNVYLLEANMSPNLSSAHYPPNQLLYEQVLYNMMGLLGLGERVRKDSLAVRLQSEEDMIVSDKQLATFPKECSSVVCKSSCVSPVCQLCRPCLSWETREDLVRAYKEHVNRGECKRIFPPSQLNPGSDVNLEEYSAENQLHYRWFLGKCQLDSTWC</sequence>
<keyword evidence="1" id="KW-0472">Membrane</keyword>
<protein>
    <recommendedName>
        <fullName evidence="4">Tubulin polyglutamylase TTLL6</fullName>
    </recommendedName>
</protein>
<keyword evidence="1" id="KW-1133">Transmembrane helix</keyword>
<dbReference type="PANTHER" id="PTHR47113">
    <property type="entry name" value="LD09343P"/>
    <property type="match status" value="1"/>
</dbReference>